<proteinExistence type="predicted"/>
<reference evidence="1" key="1">
    <citation type="submission" date="2023-07" db="EMBL/GenBank/DDBJ databases">
        <title>The genome sequence of Rhodocytophaga aerolata KACC 12507.</title>
        <authorList>
            <person name="Zhang X."/>
        </authorList>
    </citation>
    <scope>NUCLEOTIDE SEQUENCE</scope>
    <source>
        <strain evidence="1">KACC 12507</strain>
    </source>
</reference>
<dbReference type="Proteomes" id="UP001168528">
    <property type="component" value="Unassembled WGS sequence"/>
</dbReference>
<accession>A0ABT8RI33</accession>
<name>A0ABT8RI33_9BACT</name>
<keyword evidence="2" id="KW-1185">Reference proteome</keyword>
<dbReference type="RefSeq" id="WP_302042551.1">
    <property type="nucleotide sequence ID" value="NZ_JAUKPO010000088.1"/>
</dbReference>
<gene>
    <name evidence="1" type="ORF">Q0590_36105</name>
</gene>
<sequence>MNRLIHKTLIVIIVFFFSGCKEQMKEEKCEFRTMKRMKTFSKGLDDTRQYQHMLLIKDFSKSCFDSLTCMKLLRKYIDTASVDIPIESVSFHNSGEWYYNPNPWVKDATEDPDQINDQMVTAIINDDGSYEFVFYDDNGGVSYRGTNWQQSN</sequence>
<organism evidence="1 2">
    <name type="scientific">Rhodocytophaga aerolata</name>
    <dbReference type="NCBI Taxonomy" id="455078"/>
    <lineage>
        <taxon>Bacteria</taxon>
        <taxon>Pseudomonadati</taxon>
        <taxon>Bacteroidota</taxon>
        <taxon>Cytophagia</taxon>
        <taxon>Cytophagales</taxon>
        <taxon>Rhodocytophagaceae</taxon>
        <taxon>Rhodocytophaga</taxon>
    </lineage>
</organism>
<dbReference type="PROSITE" id="PS51257">
    <property type="entry name" value="PROKAR_LIPOPROTEIN"/>
    <property type="match status" value="1"/>
</dbReference>
<evidence type="ECO:0000313" key="2">
    <source>
        <dbReference type="Proteomes" id="UP001168528"/>
    </source>
</evidence>
<dbReference type="EMBL" id="JAUKPO010000088">
    <property type="protein sequence ID" value="MDO1451754.1"/>
    <property type="molecule type" value="Genomic_DNA"/>
</dbReference>
<evidence type="ECO:0000313" key="1">
    <source>
        <dbReference type="EMBL" id="MDO1451754.1"/>
    </source>
</evidence>
<protein>
    <recommendedName>
        <fullName evidence="3">Lipoprotein</fullName>
    </recommendedName>
</protein>
<comment type="caution">
    <text evidence="1">The sequence shown here is derived from an EMBL/GenBank/DDBJ whole genome shotgun (WGS) entry which is preliminary data.</text>
</comment>
<evidence type="ECO:0008006" key="3">
    <source>
        <dbReference type="Google" id="ProtNLM"/>
    </source>
</evidence>